<evidence type="ECO:0000256" key="2">
    <source>
        <dbReference type="ARBA" id="ARBA00008289"/>
    </source>
</evidence>
<evidence type="ECO:0000313" key="10">
    <source>
        <dbReference type="Proteomes" id="UP000770661"/>
    </source>
</evidence>
<comment type="caution">
    <text evidence="9">The sequence shown here is derived from an EMBL/GenBank/DDBJ whole genome shotgun (WGS) entry which is preliminary data.</text>
</comment>
<keyword evidence="5" id="KW-0804">Transcription</keyword>
<organism evidence="9 10">
    <name type="scientific">Chionoecetes opilio</name>
    <name type="common">Atlantic snow crab</name>
    <name type="synonym">Cancer opilio</name>
    <dbReference type="NCBI Taxonomy" id="41210"/>
    <lineage>
        <taxon>Eukaryota</taxon>
        <taxon>Metazoa</taxon>
        <taxon>Ecdysozoa</taxon>
        <taxon>Arthropoda</taxon>
        <taxon>Crustacea</taxon>
        <taxon>Multicrustacea</taxon>
        <taxon>Malacostraca</taxon>
        <taxon>Eumalacostraca</taxon>
        <taxon>Eucarida</taxon>
        <taxon>Decapoda</taxon>
        <taxon>Pleocyemata</taxon>
        <taxon>Brachyura</taxon>
        <taxon>Eubrachyura</taxon>
        <taxon>Majoidea</taxon>
        <taxon>Majidae</taxon>
        <taxon>Chionoecetes</taxon>
    </lineage>
</organism>
<evidence type="ECO:0000256" key="6">
    <source>
        <dbReference type="ARBA" id="ARBA00023242"/>
    </source>
</evidence>
<evidence type="ECO:0000256" key="3">
    <source>
        <dbReference type="ARBA" id="ARBA00023015"/>
    </source>
</evidence>
<evidence type="ECO:0000313" key="9">
    <source>
        <dbReference type="EMBL" id="KAG0716649.1"/>
    </source>
</evidence>
<feature type="domain" description="BHLH" evidence="8">
    <location>
        <begin position="90"/>
        <end position="146"/>
    </location>
</feature>
<dbReference type="InterPro" id="IPR036638">
    <property type="entry name" value="HLH_DNA-bd_sf"/>
</dbReference>
<dbReference type="AlphaFoldDB" id="A0A8J4Y5J0"/>
<dbReference type="GO" id="GO:0046983">
    <property type="term" value="F:protein dimerization activity"/>
    <property type="evidence" value="ECO:0007669"/>
    <property type="project" value="InterPro"/>
</dbReference>
<reference evidence="9" key="1">
    <citation type="submission" date="2020-07" db="EMBL/GenBank/DDBJ databases">
        <title>The High-quality genome of the commercially important snow crab, Chionoecetes opilio.</title>
        <authorList>
            <person name="Jeong J.-H."/>
            <person name="Ryu S."/>
        </authorList>
    </citation>
    <scope>NUCLEOTIDE SEQUENCE</scope>
    <source>
        <strain evidence="9">MADBK_172401_WGS</strain>
        <tissue evidence="9">Digestive gland</tissue>
    </source>
</reference>
<evidence type="ECO:0000256" key="7">
    <source>
        <dbReference type="SAM" id="MobiDB-lite"/>
    </source>
</evidence>
<evidence type="ECO:0000256" key="5">
    <source>
        <dbReference type="ARBA" id="ARBA00023163"/>
    </source>
</evidence>
<dbReference type="PANTHER" id="PTHR45776:SF2">
    <property type="entry name" value="MIP04163P"/>
    <property type="match status" value="1"/>
</dbReference>
<protein>
    <submittedName>
        <fullName evidence="9">Transcription factor E3</fullName>
    </submittedName>
</protein>
<accession>A0A8J4Y5J0</accession>
<evidence type="ECO:0000259" key="8">
    <source>
        <dbReference type="PROSITE" id="PS50888"/>
    </source>
</evidence>
<comment type="subcellular location">
    <subcellularLocation>
        <location evidence="1">Nucleus</location>
    </subcellularLocation>
</comment>
<dbReference type="EMBL" id="JACEEZ010018692">
    <property type="protein sequence ID" value="KAG0716649.1"/>
    <property type="molecule type" value="Genomic_DNA"/>
</dbReference>
<keyword evidence="10" id="KW-1185">Reference proteome</keyword>
<keyword evidence="4" id="KW-0238">DNA-binding</keyword>
<feature type="region of interest" description="Disordered" evidence="7">
    <location>
        <begin position="64"/>
        <end position="95"/>
    </location>
</feature>
<name>A0A8J4Y5J0_CHIOP</name>
<keyword evidence="3" id="KW-0805">Transcription regulation</keyword>
<gene>
    <name evidence="9" type="primary">TFE3</name>
    <name evidence="9" type="ORF">GWK47_009172</name>
</gene>
<feature type="compositionally biased region" description="Basic and acidic residues" evidence="7">
    <location>
        <begin position="81"/>
        <end position="95"/>
    </location>
</feature>
<comment type="similarity">
    <text evidence="2">Belongs to the MiT/TFE family.</text>
</comment>
<dbReference type="GO" id="GO:0000981">
    <property type="term" value="F:DNA-binding transcription factor activity, RNA polymerase II-specific"/>
    <property type="evidence" value="ECO:0007669"/>
    <property type="project" value="TreeGrafter"/>
</dbReference>
<dbReference type="Pfam" id="PF00010">
    <property type="entry name" value="HLH"/>
    <property type="match status" value="1"/>
</dbReference>
<dbReference type="InterPro" id="IPR011598">
    <property type="entry name" value="bHLH_dom"/>
</dbReference>
<evidence type="ECO:0000256" key="4">
    <source>
        <dbReference type="ARBA" id="ARBA00023125"/>
    </source>
</evidence>
<dbReference type="PANTHER" id="PTHR45776">
    <property type="entry name" value="MIP04163P"/>
    <property type="match status" value="1"/>
</dbReference>
<dbReference type="SUPFAM" id="SSF47459">
    <property type="entry name" value="HLH, helix-loop-helix DNA-binding domain"/>
    <property type="match status" value="1"/>
</dbReference>
<dbReference type="Gene3D" id="4.10.280.10">
    <property type="entry name" value="Helix-loop-helix DNA-binding domain"/>
    <property type="match status" value="1"/>
</dbReference>
<dbReference type="PROSITE" id="PS50888">
    <property type="entry name" value="BHLH"/>
    <property type="match status" value="1"/>
</dbReference>
<sequence>MDNIIEQILSLEAEVDVPSHSEGEQTRARLAQRSYSQPDCLALSSSLPPSLTWGALRPSNSYPPDLSLAMERGTSSTTKEAPLERPREQRRKESHNMFERRRRFNINERIRDLAGLLPRRSQPFSEAARQSAGHVLKGSVDYMQWLKHEVSRLSEAEARQRVLEVENHYLRSRLQQLEVKLRTLGIAAKPAPRAPQQ</sequence>
<proteinExistence type="inferred from homology"/>
<dbReference type="Proteomes" id="UP000770661">
    <property type="component" value="Unassembled WGS sequence"/>
</dbReference>
<dbReference type="SMART" id="SM00353">
    <property type="entry name" value="HLH"/>
    <property type="match status" value="1"/>
</dbReference>
<keyword evidence="6" id="KW-0539">Nucleus</keyword>
<evidence type="ECO:0000256" key="1">
    <source>
        <dbReference type="ARBA" id="ARBA00004123"/>
    </source>
</evidence>
<dbReference type="GO" id="GO:0005634">
    <property type="term" value="C:nucleus"/>
    <property type="evidence" value="ECO:0007669"/>
    <property type="project" value="UniProtKB-SubCell"/>
</dbReference>
<dbReference type="OrthoDB" id="6242697at2759"/>
<dbReference type="GO" id="GO:0000978">
    <property type="term" value="F:RNA polymerase II cis-regulatory region sequence-specific DNA binding"/>
    <property type="evidence" value="ECO:0007669"/>
    <property type="project" value="TreeGrafter"/>
</dbReference>